<name>A0A9W9FCX9_9EURO</name>
<gene>
    <name evidence="1" type="ORF">N7456_008378</name>
</gene>
<reference evidence="1" key="2">
    <citation type="journal article" date="2023" name="IMA Fungus">
        <title>Comparative genomic study of the Penicillium genus elucidates a diverse pangenome and 15 lateral gene transfer events.</title>
        <authorList>
            <person name="Petersen C."/>
            <person name="Sorensen T."/>
            <person name="Nielsen M.R."/>
            <person name="Sondergaard T.E."/>
            <person name="Sorensen J.L."/>
            <person name="Fitzpatrick D.A."/>
            <person name="Frisvad J.C."/>
            <person name="Nielsen K.L."/>
        </authorList>
    </citation>
    <scope>NUCLEOTIDE SEQUENCE</scope>
    <source>
        <strain evidence="1">IBT 30069</strain>
    </source>
</reference>
<organism evidence="1 2">
    <name type="scientific">Penicillium angulare</name>
    <dbReference type="NCBI Taxonomy" id="116970"/>
    <lineage>
        <taxon>Eukaryota</taxon>
        <taxon>Fungi</taxon>
        <taxon>Dikarya</taxon>
        <taxon>Ascomycota</taxon>
        <taxon>Pezizomycotina</taxon>
        <taxon>Eurotiomycetes</taxon>
        <taxon>Eurotiomycetidae</taxon>
        <taxon>Eurotiales</taxon>
        <taxon>Aspergillaceae</taxon>
        <taxon>Penicillium</taxon>
    </lineage>
</organism>
<sequence length="99" mass="11318">MIATDLKEPPHLIWHSFLFAYSRSTPVIMIDIVPLKLLEHPQVWVYGPTTEIEVNAVQHKSKSSTLISCRACLVMSHLFHLPRQVLHGIPVVRMQGILR</sequence>
<dbReference type="Proteomes" id="UP001149165">
    <property type="component" value="Unassembled WGS sequence"/>
</dbReference>
<dbReference type="AlphaFoldDB" id="A0A9W9FCX9"/>
<evidence type="ECO:0000313" key="1">
    <source>
        <dbReference type="EMBL" id="KAJ5097657.1"/>
    </source>
</evidence>
<accession>A0A9W9FCX9</accession>
<evidence type="ECO:0000313" key="2">
    <source>
        <dbReference type="Proteomes" id="UP001149165"/>
    </source>
</evidence>
<comment type="caution">
    <text evidence="1">The sequence shown here is derived from an EMBL/GenBank/DDBJ whole genome shotgun (WGS) entry which is preliminary data.</text>
</comment>
<protein>
    <submittedName>
        <fullName evidence="1">Uncharacterized protein</fullName>
    </submittedName>
</protein>
<proteinExistence type="predicted"/>
<dbReference type="EMBL" id="JAPQKH010000005">
    <property type="protein sequence ID" value="KAJ5097657.1"/>
    <property type="molecule type" value="Genomic_DNA"/>
</dbReference>
<keyword evidence="2" id="KW-1185">Reference proteome</keyword>
<reference evidence="1" key="1">
    <citation type="submission" date="2022-11" db="EMBL/GenBank/DDBJ databases">
        <authorList>
            <person name="Petersen C."/>
        </authorList>
    </citation>
    <scope>NUCLEOTIDE SEQUENCE</scope>
    <source>
        <strain evidence="1">IBT 30069</strain>
    </source>
</reference>